<keyword evidence="1" id="KW-0325">Glycoprotein</keyword>
<dbReference type="InterPro" id="IPR029058">
    <property type="entry name" value="AB_hydrolase_fold"/>
</dbReference>
<dbReference type="Pfam" id="PF00135">
    <property type="entry name" value="COesterase"/>
    <property type="match status" value="1"/>
</dbReference>
<reference evidence="5" key="1">
    <citation type="submission" date="2017-09" db="EMBL/GenBank/DDBJ databases">
        <title>Contemporary evolution of a Lepidopteran species, Heliothis virescens, in response to modern agricultural practices.</title>
        <authorList>
            <person name="Fritz M.L."/>
            <person name="Deyonke A.M."/>
            <person name="Papanicolaou A."/>
            <person name="Micinski S."/>
            <person name="Westbrook J."/>
            <person name="Gould F."/>
        </authorList>
    </citation>
    <scope>NUCLEOTIDE SEQUENCE [LARGE SCALE GENOMIC DNA]</scope>
    <source>
        <strain evidence="5">HvINT-</strain>
        <tissue evidence="5">Whole body</tissue>
    </source>
</reference>
<name>A0A2A4JJU8_HELVI</name>
<evidence type="ECO:0000256" key="2">
    <source>
        <dbReference type="SAM" id="MobiDB-lite"/>
    </source>
</evidence>
<evidence type="ECO:0000256" key="1">
    <source>
        <dbReference type="ARBA" id="ARBA00023180"/>
    </source>
</evidence>
<feature type="chain" id="PRO_5012133123" description="Carboxylesterase type B domain-containing protein" evidence="3">
    <location>
        <begin position="18"/>
        <end position="632"/>
    </location>
</feature>
<dbReference type="InterPro" id="IPR002018">
    <property type="entry name" value="CarbesteraseB"/>
</dbReference>
<dbReference type="Gene3D" id="3.40.50.1820">
    <property type="entry name" value="alpha/beta hydrolase"/>
    <property type="match status" value="1"/>
</dbReference>
<feature type="signal peptide" evidence="3">
    <location>
        <begin position="1"/>
        <end position="17"/>
    </location>
</feature>
<feature type="compositionally biased region" description="Acidic residues" evidence="2">
    <location>
        <begin position="555"/>
        <end position="602"/>
    </location>
</feature>
<accession>A0A2A4JJU8</accession>
<evidence type="ECO:0000259" key="4">
    <source>
        <dbReference type="Pfam" id="PF00135"/>
    </source>
</evidence>
<sequence length="632" mass="69159">MLLSVGVYFALVALSTSQMAPIVSISQGVVIGSLSSTGNYYEFHGIPYADSTSGVNRFKAPRPAPSFQNAFVANRKDIKCVRSLGVGYEGTEDCLVANVYTPVVDSTKNLPVMVWIKGREFDQPTEPPISFRNFVEKDVIVVTLNYRESVLGFLCLGTETAPGNAGLKDIIAGLKWVKANIGPFGGDPNDITLFGHGSGAAAVDLVTMSPSATNLVQKAIVQSGNAIAPWAVSRDNLKYALEVAEALGHEVTSIQQLSDIFTRTSLAALMGVINELDLTDNSLAFSPCVERVGLPGVETFLTKTPAEIIRTNEFLQIPMILGYVDNEGTIRSEEALEGDWLQRMQNSFTDFLQPDLKFETSAQETAVAQNIRTFYFANDPIDLTSVDEYVDYIGDTMVLVSTIREARSRAAASASPIYLYQFSYRGTLGQPFVAPIDVESAAHSEELAYMFYDNPPETTPVRDLSIGDILVERWTNFAKTGNPTTTLSQITWTPYTSSQANYIRVLSNEEIEQVESATFEVVLQRPHPDTITFWDQIYETHFLDAQSNWDIIIRDEDDDDSGNGDSGNDDNGNDDNGNDDNGNDDNGNDDVGGDDGGDDDDNNSASTNIGYTFLIVCLFTMLNKIHSSQMLL</sequence>
<evidence type="ECO:0000313" key="5">
    <source>
        <dbReference type="EMBL" id="PCG72099.1"/>
    </source>
</evidence>
<proteinExistence type="predicted"/>
<protein>
    <recommendedName>
        <fullName evidence="4">Carboxylesterase type B domain-containing protein</fullName>
    </recommendedName>
</protein>
<dbReference type="AlphaFoldDB" id="A0A2A4JJU8"/>
<dbReference type="STRING" id="7102.A0A2A4JJU8"/>
<keyword evidence="3" id="KW-0732">Signal</keyword>
<feature type="region of interest" description="Disordered" evidence="2">
    <location>
        <begin position="555"/>
        <end position="603"/>
    </location>
</feature>
<dbReference type="PANTHER" id="PTHR11559">
    <property type="entry name" value="CARBOXYLESTERASE"/>
    <property type="match status" value="1"/>
</dbReference>
<evidence type="ECO:0000256" key="3">
    <source>
        <dbReference type="SAM" id="SignalP"/>
    </source>
</evidence>
<dbReference type="InterPro" id="IPR050309">
    <property type="entry name" value="Type-B_Carboxylest/Lipase"/>
</dbReference>
<dbReference type="SUPFAM" id="SSF53474">
    <property type="entry name" value="alpha/beta-Hydrolases"/>
    <property type="match status" value="1"/>
</dbReference>
<gene>
    <name evidence="5" type="ORF">B5V51_1164</name>
</gene>
<comment type="caution">
    <text evidence="5">The sequence shown here is derived from an EMBL/GenBank/DDBJ whole genome shotgun (WGS) entry which is preliminary data.</text>
</comment>
<dbReference type="EMBL" id="NWSH01001213">
    <property type="protein sequence ID" value="PCG72099.1"/>
    <property type="molecule type" value="Genomic_DNA"/>
</dbReference>
<organism evidence="5">
    <name type="scientific">Heliothis virescens</name>
    <name type="common">Tobacco budworm moth</name>
    <dbReference type="NCBI Taxonomy" id="7102"/>
    <lineage>
        <taxon>Eukaryota</taxon>
        <taxon>Metazoa</taxon>
        <taxon>Ecdysozoa</taxon>
        <taxon>Arthropoda</taxon>
        <taxon>Hexapoda</taxon>
        <taxon>Insecta</taxon>
        <taxon>Pterygota</taxon>
        <taxon>Neoptera</taxon>
        <taxon>Endopterygota</taxon>
        <taxon>Lepidoptera</taxon>
        <taxon>Glossata</taxon>
        <taxon>Ditrysia</taxon>
        <taxon>Noctuoidea</taxon>
        <taxon>Noctuidae</taxon>
        <taxon>Heliothinae</taxon>
        <taxon>Heliothis</taxon>
    </lineage>
</organism>
<feature type="domain" description="Carboxylesterase type B" evidence="4">
    <location>
        <begin position="20"/>
        <end position="512"/>
    </location>
</feature>